<proteinExistence type="predicted"/>
<keyword evidence="2" id="KW-1185">Reference proteome</keyword>
<reference evidence="1 2" key="1">
    <citation type="submission" date="2019-03" db="EMBL/GenBank/DDBJ databases">
        <title>Genomic Encyclopedia of Type Strains, Phase IV (KMG-IV): sequencing the most valuable type-strain genomes for metagenomic binning, comparative biology and taxonomic classification.</title>
        <authorList>
            <person name="Goeker M."/>
        </authorList>
    </citation>
    <scope>NUCLEOTIDE SEQUENCE [LARGE SCALE GENOMIC DNA]</scope>
    <source>
        <strain evidence="1 2">DSM 29481</strain>
    </source>
</reference>
<dbReference type="Proteomes" id="UP000295773">
    <property type="component" value="Unassembled WGS sequence"/>
</dbReference>
<gene>
    <name evidence="1" type="ORF">EDD61_11637</name>
</gene>
<dbReference type="Pfam" id="PF19848">
    <property type="entry name" value="DUF6323"/>
    <property type="match status" value="1"/>
</dbReference>
<evidence type="ECO:0000313" key="1">
    <source>
        <dbReference type="EMBL" id="TCU57724.1"/>
    </source>
</evidence>
<name>A0A4R3T9A0_9FIRM</name>
<comment type="caution">
    <text evidence="1">The sequence shown here is derived from an EMBL/GenBank/DDBJ whole genome shotgun (WGS) entry which is preliminary data.</text>
</comment>
<accession>A0A4R3T9A0</accession>
<dbReference type="InterPro" id="IPR046286">
    <property type="entry name" value="DUF6323"/>
</dbReference>
<dbReference type="EMBL" id="SMBP01000016">
    <property type="protein sequence ID" value="TCU57724.1"/>
    <property type="molecule type" value="Genomic_DNA"/>
</dbReference>
<evidence type="ECO:0000313" key="2">
    <source>
        <dbReference type="Proteomes" id="UP000295773"/>
    </source>
</evidence>
<dbReference type="GeneID" id="73795432"/>
<protein>
    <submittedName>
        <fullName evidence="1">Uncharacterized protein</fullName>
    </submittedName>
</protein>
<sequence>MHTTSQALSVNQTLNQQLQSYGYHLRAEDMTALKQSVQHACSAFDLVESDYHILYELIKALAASPYADATRYLPMLHDAIFSYYQLRSLFSWQVNDATILHTLLTFHMQYGTFDKVLIKRCCKQLKIRK</sequence>
<dbReference type="AlphaFoldDB" id="A0A4R3T9A0"/>
<organism evidence="1 2">
    <name type="scientific">Longicatena caecimuris</name>
    <dbReference type="NCBI Taxonomy" id="1796635"/>
    <lineage>
        <taxon>Bacteria</taxon>
        <taxon>Bacillati</taxon>
        <taxon>Bacillota</taxon>
        <taxon>Erysipelotrichia</taxon>
        <taxon>Erysipelotrichales</taxon>
        <taxon>Erysipelotrichaceae</taxon>
        <taxon>Longicatena</taxon>
    </lineage>
</organism>
<dbReference type="RefSeq" id="WP_008688793.1">
    <property type="nucleotide sequence ID" value="NZ_AP024510.1"/>
</dbReference>